<comment type="caution">
    <text evidence="7">The sequence shown here is derived from an EMBL/GenBank/DDBJ whole genome shotgun (WGS) entry which is preliminary data.</text>
</comment>
<dbReference type="AlphaFoldDB" id="A0A7X2S6P6"/>
<sequence length="397" mass="43836">MKTVKTYFTQKIFWGGLAGLAAAALIFTFAFMGSNVNPAPKDLPVALVMKDQGVQLPNGQKLEIGKLMQEKLTGNKELPIKWTVLDSEIEAKEELDDRAYYAALIIPEEFSEHAASLQSPEPVQAEAKLLVNQGKNLNAANSVAAIMDKVFTGVNKEISGQMLAQMKAQKMMLSPDQVPQAAERITLSVENVNPVRDYNAGGNSPGMMTQILWLTTIISSIVIYLGLKKASRGRITPSSLAAQLAAGLLFVSLNSLIILWIATGPLGLEVPDFWDTYGFMVFTAYMFFLMQGALINWIGYGAMPVLILLFFFSSPVLNMPPEFLPEATQTWLLSWIPFSHSVEGFRTLFFFNGIGFEEKRWILGMIGLGAFIIMALSLLKAYGKKEETVKKEENMPI</sequence>
<dbReference type="Pfam" id="PF12698">
    <property type="entry name" value="ABC2_membrane_3"/>
    <property type="match status" value="1"/>
</dbReference>
<dbReference type="Proteomes" id="UP000434639">
    <property type="component" value="Unassembled WGS sequence"/>
</dbReference>
<proteinExistence type="predicted"/>
<organism evidence="7 8">
    <name type="scientific">Metabacillus mangrovi</name>
    <dbReference type="NCBI Taxonomy" id="1491830"/>
    <lineage>
        <taxon>Bacteria</taxon>
        <taxon>Bacillati</taxon>
        <taxon>Bacillota</taxon>
        <taxon>Bacilli</taxon>
        <taxon>Bacillales</taxon>
        <taxon>Bacillaceae</taxon>
        <taxon>Metabacillus</taxon>
    </lineage>
</organism>
<dbReference type="GO" id="GO:0016020">
    <property type="term" value="C:membrane"/>
    <property type="evidence" value="ECO:0007669"/>
    <property type="project" value="UniProtKB-SubCell"/>
</dbReference>
<dbReference type="InterPro" id="IPR013525">
    <property type="entry name" value="ABC2_TM"/>
</dbReference>
<feature type="transmembrane region" description="Helical" evidence="5">
    <location>
        <begin position="297"/>
        <end position="317"/>
    </location>
</feature>
<feature type="transmembrane region" description="Helical" evidence="5">
    <location>
        <begin position="12"/>
        <end position="32"/>
    </location>
</feature>
<evidence type="ECO:0000256" key="4">
    <source>
        <dbReference type="ARBA" id="ARBA00023136"/>
    </source>
</evidence>
<feature type="domain" description="ABC-2 type transporter transmembrane" evidence="6">
    <location>
        <begin position="24"/>
        <end position="376"/>
    </location>
</feature>
<accession>A0A7X2S6P6</accession>
<dbReference type="PANTHER" id="PTHR43077">
    <property type="entry name" value="TRANSPORT PERMEASE YVFS-RELATED"/>
    <property type="match status" value="1"/>
</dbReference>
<dbReference type="Gene3D" id="3.40.1710.10">
    <property type="entry name" value="abc type-2 transporter like domain"/>
    <property type="match status" value="1"/>
</dbReference>
<evidence type="ECO:0000256" key="3">
    <source>
        <dbReference type="ARBA" id="ARBA00022989"/>
    </source>
</evidence>
<evidence type="ECO:0000313" key="8">
    <source>
        <dbReference type="Proteomes" id="UP000434639"/>
    </source>
</evidence>
<evidence type="ECO:0000256" key="5">
    <source>
        <dbReference type="SAM" id="Phobius"/>
    </source>
</evidence>
<keyword evidence="8" id="KW-1185">Reference proteome</keyword>
<feature type="transmembrane region" description="Helical" evidence="5">
    <location>
        <begin position="361"/>
        <end position="382"/>
    </location>
</feature>
<dbReference type="EMBL" id="WMIB01000012">
    <property type="protein sequence ID" value="MTH54221.1"/>
    <property type="molecule type" value="Genomic_DNA"/>
</dbReference>
<keyword evidence="3 5" id="KW-1133">Transmembrane helix</keyword>
<protein>
    <submittedName>
        <fullName evidence="7">DUF3533 domain-containing protein</fullName>
    </submittedName>
</protein>
<dbReference type="InterPro" id="IPR051328">
    <property type="entry name" value="T7SS_ABC-Transporter"/>
</dbReference>
<dbReference type="OrthoDB" id="2406134at2"/>
<keyword evidence="2 5" id="KW-0812">Transmembrane</keyword>
<dbReference type="GO" id="GO:0140359">
    <property type="term" value="F:ABC-type transporter activity"/>
    <property type="evidence" value="ECO:0007669"/>
    <property type="project" value="InterPro"/>
</dbReference>
<dbReference type="RefSeq" id="WP_155112739.1">
    <property type="nucleotide sequence ID" value="NZ_WMIB01000012.1"/>
</dbReference>
<evidence type="ECO:0000313" key="7">
    <source>
        <dbReference type="EMBL" id="MTH54221.1"/>
    </source>
</evidence>
<name>A0A7X2S6P6_9BACI</name>
<feature type="transmembrane region" description="Helical" evidence="5">
    <location>
        <begin position="273"/>
        <end position="290"/>
    </location>
</feature>
<evidence type="ECO:0000256" key="1">
    <source>
        <dbReference type="ARBA" id="ARBA00004141"/>
    </source>
</evidence>
<evidence type="ECO:0000259" key="6">
    <source>
        <dbReference type="Pfam" id="PF12698"/>
    </source>
</evidence>
<dbReference type="PANTHER" id="PTHR43077:SF5">
    <property type="entry name" value="PHAGE INFECTION PROTEIN"/>
    <property type="match status" value="1"/>
</dbReference>
<comment type="subcellular location">
    <subcellularLocation>
        <location evidence="1">Membrane</location>
        <topology evidence="1">Multi-pass membrane protein</topology>
    </subcellularLocation>
</comment>
<reference evidence="7 8" key="1">
    <citation type="journal article" date="2017" name="Int. J. Syst. Evol. Microbiol.">
        <title>Bacillus mangrovi sp. nov., isolated from a sediment sample from a mangrove forest.</title>
        <authorList>
            <person name="Gupta V."/>
            <person name="Singh P.K."/>
            <person name="Korpole S."/>
            <person name="Tanuku N.R.S."/>
            <person name="Pinnaka A.K."/>
        </authorList>
    </citation>
    <scope>NUCLEOTIDE SEQUENCE [LARGE SCALE GENOMIC DNA]</scope>
    <source>
        <strain evidence="7 8">KCTC 33872</strain>
    </source>
</reference>
<keyword evidence="4 5" id="KW-0472">Membrane</keyword>
<feature type="transmembrane region" description="Helical" evidence="5">
    <location>
        <begin position="239"/>
        <end position="261"/>
    </location>
</feature>
<feature type="transmembrane region" description="Helical" evidence="5">
    <location>
        <begin position="207"/>
        <end position="227"/>
    </location>
</feature>
<evidence type="ECO:0000256" key="2">
    <source>
        <dbReference type="ARBA" id="ARBA00022692"/>
    </source>
</evidence>
<gene>
    <name evidence="7" type="ORF">GKZ89_12490</name>
</gene>